<dbReference type="PANTHER" id="PTHR21084:SF1">
    <property type="entry name" value="DENSE INCISORS"/>
    <property type="match status" value="1"/>
</dbReference>
<organism evidence="1 2">
    <name type="scientific">Balaenoptera physalus</name>
    <name type="common">Fin whale</name>
    <name type="synonym">Balaena physalus</name>
    <dbReference type="NCBI Taxonomy" id="9770"/>
    <lineage>
        <taxon>Eukaryota</taxon>
        <taxon>Metazoa</taxon>
        <taxon>Chordata</taxon>
        <taxon>Craniata</taxon>
        <taxon>Vertebrata</taxon>
        <taxon>Euteleostomi</taxon>
        <taxon>Mammalia</taxon>
        <taxon>Eutheria</taxon>
        <taxon>Laurasiatheria</taxon>
        <taxon>Artiodactyla</taxon>
        <taxon>Whippomorpha</taxon>
        <taxon>Cetacea</taxon>
        <taxon>Mysticeti</taxon>
        <taxon>Balaenopteridae</taxon>
        <taxon>Balaenoptera</taxon>
    </lineage>
</organism>
<evidence type="ECO:0000313" key="1">
    <source>
        <dbReference type="EMBL" id="KAB0391112.1"/>
    </source>
</evidence>
<sequence length="70" mass="7817">MEGCRNVLGLLGNDEIVALCDTITNRLVQPDGHQDAIRAMSVYKVQKNFGGVKKSTEKSYLSIWQHRGLL</sequence>
<dbReference type="InterPro" id="IPR026698">
    <property type="entry name" value="UPF_C3orf38"/>
</dbReference>
<name>A0A643BT46_BALPH</name>
<reference evidence="1 2" key="1">
    <citation type="journal article" date="2019" name="PLoS ONE">
        <title>Genomic analyses reveal an absence of contemporary introgressive admixture between fin whales and blue whales, despite known hybrids.</title>
        <authorList>
            <person name="Westbury M.V."/>
            <person name="Petersen B."/>
            <person name="Lorenzen E.D."/>
        </authorList>
    </citation>
    <scope>NUCLEOTIDE SEQUENCE [LARGE SCALE GENOMIC DNA]</scope>
    <source>
        <strain evidence="1">FinWhale-01</strain>
    </source>
</reference>
<dbReference type="Pfam" id="PF15008">
    <property type="entry name" value="DUF4518"/>
    <property type="match status" value="1"/>
</dbReference>
<keyword evidence="2" id="KW-1185">Reference proteome</keyword>
<protein>
    <submittedName>
        <fullName evidence="1">Uncharacterized protein</fullName>
    </submittedName>
</protein>
<dbReference type="PANTHER" id="PTHR21084">
    <property type="entry name" value="DENSE INCISORS"/>
    <property type="match status" value="1"/>
</dbReference>
<accession>A0A643BT46</accession>
<evidence type="ECO:0000313" key="2">
    <source>
        <dbReference type="Proteomes" id="UP000437017"/>
    </source>
</evidence>
<dbReference type="OrthoDB" id="6407068at2759"/>
<proteinExistence type="predicted"/>
<gene>
    <name evidence="1" type="ORF">E2I00_001869</name>
</gene>
<dbReference type="AlphaFoldDB" id="A0A643BT46"/>
<dbReference type="EMBL" id="SGJD01004788">
    <property type="protein sequence ID" value="KAB0391112.1"/>
    <property type="molecule type" value="Genomic_DNA"/>
</dbReference>
<dbReference type="Proteomes" id="UP000437017">
    <property type="component" value="Unassembled WGS sequence"/>
</dbReference>
<comment type="caution">
    <text evidence="1">The sequence shown here is derived from an EMBL/GenBank/DDBJ whole genome shotgun (WGS) entry which is preliminary data.</text>
</comment>